<name>C0CY79_9FIRM</name>
<protein>
    <submittedName>
        <fullName evidence="1">Uncharacterized protein</fullName>
    </submittedName>
</protein>
<sequence length="47" mass="5559">MMVCNSTIKPEEKQSIKIGFNKILTYFRLIRRLLPYINAFFATFSTI</sequence>
<accession>C0CY79</accession>
<dbReference type="HOGENOM" id="CLU_3166271_0_0_9"/>
<organism evidence="1 2">
    <name type="scientific">[Clostridium] asparagiforme DSM 15981</name>
    <dbReference type="NCBI Taxonomy" id="518636"/>
    <lineage>
        <taxon>Bacteria</taxon>
        <taxon>Bacillati</taxon>
        <taxon>Bacillota</taxon>
        <taxon>Clostridia</taxon>
        <taxon>Lachnospirales</taxon>
        <taxon>Lachnospiraceae</taxon>
        <taxon>Enterocloster</taxon>
    </lineage>
</organism>
<evidence type="ECO:0000313" key="1">
    <source>
        <dbReference type="EMBL" id="EEG55934.1"/>
    </source>
</evidence>
<dbReference type="EMBL" id="ACCJ01000107">
    <property type="protein sequence ID" value="EEG55934.1"/>
    <property type="molecule type" value="Genomic_DNA"/>
</dbReference>
<dbReference type="Proteomes" id="UP000004756">
    <property type="component" value="Unassembled WGS sequence"/>
</dbReference>
<evidence type="ECO:0000313" key="2">
    <source>
        <dbReference type="Proteomes" id="UP000004756"/>
    </source>
</evidence>
<dbReference type="AlphaFoldDB" id="C0CY79"/>
<comment type="caution">
    <text evidence="1">The sequence shown here is derived from an EMBL/GenBank/DDBJ whole genome shotgun (WGS) entry which is preliminary data.</text>
</comment>
<reference evidence="1 2" key="1">
    <citation type="submission" date="2009-01" db="EMBL/GenBank/DDBJ databases">
        <authorList>
            <person name="Fulton L."/>
            <person name="Clifton S."/>
            <person name="Fulton B."/>
            <person name="Xu J."/>
            <person name="Minx P."/>
            <person name="Pepin K.H."/>
            <person name="Johnson M."/>
            <person name="Bhonagiri V."/>
            <person name="Nash W.E."/>
            <person name="Mardis E.R."/>
            <person name="Wilson R.K."/>
        </authorList>
    </citation>
    <scope>NUCLEOTIDE SEQUENCE [LARGE SCALE GENOMIC DNA]</scope>
    <source>
        <strain evidence="1 2">DSM 15981</strain>
    </source>
</reference>
<gene>
    <name evidence="1" type="ORF">CLOSTASPAR_01955</name>
</gene>
<proteinExistence type="predicted"/>
<reference evidence="1 2" key="2">
    <citation type="submission" date="2009-02" db="EMBL/GenBank/DDBJ databases">
        <title>Draft genome sequence of Clostridium asparagiforme (DSM 15981).</title>
        <authorList>
            <person name="Sudarsanam P."/>
            <person name="Ley R."/>
            <person name="Guruge J."/>
            <person name="Turnbaugh P.J."/>
            <person name="Mahowald M."/>
            <person name="Liep D."/>
            <person name="Gordon J."/>
        </authorList>
    </citation>
    <scope>NUCLEOTIDE SEQUENCE [LARGE SCALE GENOMIC DNA]</scope>
    <source>
        <strain evidence="1 2">DSM 15981</strain>
    </source>
</reference>
<keyword evidence="2" id="KW-1185">Reference proteome</keyword>